<keyword evidence="2" id="KW-1185">Reference proteome</keyword>
<dbReference type="Proteomes" id="UP001187315">
    <property type="component" value="Unassembled WGS sequence"/>
</dbReference>
<sequence>MQMCSLPHAQLKDLSSILSLSKQHDSVFPYGWIKIWCLPDFFTQILYVRILSKPYQSKLEKVSNCAAGFLTVLHHTVLYIHNYEDHAQTVCAHGGCDDGETTTDLNVTQVGRPQCIASACSVLRA</sequence>
<evidence type="ECO:0000313" key="1">
    <source>
        <dbReference type="EMBL" id="KAK2863992.1"/>
    </source>
</evidence>
<comment type="caution">
    <text evidence="1">The sequence shown here is derived from an EMBL/GenBank/DDBJ whole genome shotgun (WGS) entry which is preliminary data.</text>
</comment>
<gene>
    <name evidence="1" type="ORF">Q7C36_003146</name>
</gene>
<proteinExistence type="predicted"/>
<dbReference type="EMBL" id="JAVHJS010000003">
    <property type="protein sequence ID" value="KAK2863992.1"/>
    <property type="molecule type" value="Genomic_DNA"/>
</dbReference>
<reference evidence="1" key="1">
    <citation type="submission" date="2023-08" db="EMBL/GenBank/DDBJ databases">
        <title>Pelteobagrus vachellii genome.</title>
        <authorList>
            <person name="Liu H."/>
        </authorList>
    </citation>
    <scope>NUCLEOTIDE SEQUENCE</scope>
    <source>
        <strain evidence="1">PRFRI_2022a</strain>
        <tissue evidence="1">Muscle</tissue>
    </source>
</reference>
<evidence type="ECO:0000313" key="2">
    <source>
        <dbReference type="Proteomes" id="UP001187315"/>
    </source>
</evidence>
<name>A0AA88NUL6_TACVA</name>
<organism evidence="1 2">
    <name type="scientific">Tachysurus vachellii</name>
    <name type="common">Darkbarbel catfish</name>
    <name type="synonym">Pelteobagrus vachellii</name>
    <dbReference type="NCBI Taxonomy" id="175792"/>
    <lineage>
        <taxon>Eukaryota</taxon>
        <taxon>Metazoa</taxon>
        <taxon>Chordata</taxon>
        <taxon>Craniata</taxon>
        <taxon>Vertebrata</taxon>
        <taxon>Euteleostomi</taxon>
        <taxon>Actinopterygii</taxon>
        <taxon>Neopterygii</taxon>
        <taxon>Teleostei</taxon>
        <taxon>Ostariophysi</taxon>
        <taxon>Siluriformes</taxon>
        <taxon>Bagridae</taxon>
        <taxon>Tachysurus</taxon>
    </lineage>
</organism>
<accession>A0AA88NUL6</accession>
<protein>
    <submittedName>
        <fullName evidence="1">Uncharacterized protein</fullName>
    </submittedName>
</protein>
<dbReference type="AlphaFoldDB" id="A0AA88NUL6"/>